<feature type="transmembrane region" description="Helical" evidence="1">
    <location>
        <begin position="335"/>
        <end position="354"/>
    </location>
</feature>
<keyword evidence="1" id="KW-0812">Transmembrane</keyword>
<name>A0A6B0V9Y4_IXORI</name>
<feature type="transmembrane region" description="Helical" evidence="1">
    <location>
        <begin position="269"/>
        <end position="288"/>
    </location>
</feature>
<proteinExistence type="predicted"/>
<evidence type="ECO:0000256" key="1">
    <source>
        <dbReference type="SAM" id="Phobius"/>
    </source>
</evidence>
<dbReference type="AlphaFoldDB" id="A0A6B0V9Y4"/>
<dbReference type="EMBL" id="GIFC01017004">
    <property type="protein sequence ID" value="MXU99087.1"/>
    <property type="molecule type" value="Transcribed_RNA"/>
</dbReference>
<protein>
    <submittedName>
        <fullName evidence="2">Uncharacterized protein</fullName>
    </submittedName>
</protein>
<keyword evidence="1" id="KW-0472">Membrane</keyword>
<feature type="transmembrane region" description="Helical" evidence="1">
    <location>
        <begin position="145"/>
        <end position="168"/>
    </location>
</feature>
<evidence type="ECO:0000313" key="2">
    <source>
        <dbReference type="EMBL" id="MXU99087.1"/>
    </source>
</evidence>
<reference evidence="2" key="1">
    <citation type="submission" date="2019-12" db="EMBL/GenBank/DDBJ databases">
        <title>An insight into the sialome of adult female Ixodes ricinus ticks feeding for 6 days.</title>
        <authorList>
            <person name="Perner J."/>
            <person name="Ribeiro J.M.C."/>
        </authorList>
    </citation>
    <scope>NUCLEOTIDE SEQUENCE</scope>
    <source>
        <strain evidence="2">Semi-engorged</strain>
        <tissue evidence="2">Salivary glands</tissue>
    </source>
</reference>
<organism evidence="2">
    <name type="scientific">Ixodes ricinus</name>
    <name type="common">Common tick</name>
    <name type="synonym">Acarus ricinus</name>
    <dbReference type="NCBI Taxonomy" id="34613"/>
    <lineage>
        <taxon>Eukaryota</taxon>
        <taxon>Metazoa</taxon>
        <taxon>Ecdysozoa</taxon>
        <taxon>Arthropoda</taxon>
        <taxon>Chelicerata</taxon>
        <taxon>Arachnida</taxon>
        <taxon>Acari</taxon>
        <taxon>Parasitiformes</taxon>
        <taxon>Ixodida</taxon>
        <taxon>Ixodoidea</taxon>
        <taxon>Ixodidae</taxon>
        <taxon>Ixodinae</taxon>
        <taxon>Ixodes</taxon>
    </lineage>
</organism>
<accession>A0A6B0V9Y4</accession>
<sequence length="395" mass="43226">MGGLCLAVPLVLSVEVLVPLLEALFQLLFRLDDLVACLAVPCLGGELSLGEPAPVHELDAGVCFFGLLERHRGHSFGVAVVDHHLLDLSKLGALLPEVLLVLQDQCGVALKLLGFKHVLEDHGALVFATHAPQFLGPPVKQLFDFLLEFLLLLALLLLGLLGGVIGPLELEAGAFHPHLLAPQPVAVQDAQGQVHRFHLDVAAQGVPFEVPFWCAVQLDLVVSLLVLHDQPALGHDLHKLLLVHVARQVAHIHPCVVGVVDLKPSRITWLRFGILLLARLLCIGLLVLRNGGHLARSFCILHFSRTVVGVVGCQEVLCELGKPGFFLDVPFVDGAVVWVHVSVWVRAGLLFFLLRFELQLLLELVAHSLRREQHARLLRPVCVKMSKVFSKEQNN</sequence>
<keyword evidence="1" id="KW-1133">Transmembrane helix</keyword>